<gene>
    <name evidence="11" type="primary">LOC106460358</name>
</gene>
<evidence type="ECO:0000256" key="4">
    <source>
        <dbReference type="ARBA" id="ARBA00022574"/>
    </source>
</evidence>
<feature type="repeat" description="WD" evidence="8">
    <location>
        <begin position="118"/>
        <end position="159"/>
    </location>
</feature>
<keyword evidence="5" id="KW-0677">Repeat</keyword>
<comment type="subcellular location">
    <subcellularLocation>
        <location evidence="1">Nucleus</location>
        <location evidence="1">Nucleolus</location>
    </subcellularLocation>
</comment>
<dbReference type="Pfam" id="PF09384">
    <property type="entry name" value="UTP15_C"/>
    <property type="match status" value="1"/>
</dbReference>
<feature type="repeat" description="WD" evidence="8">
    <location>
        <begin position="243"/>
        <end position="275"/>
    </location>
</feature>
<dbReference type="PROSITE" id="PS50082">
    <property type="entry name" value="WD_REPEATS_2"/>
    <property type="match status" value="2"/>
</dbReference>
<dbReference type="Gene3D" id="2.130.10.10">
    <property type="entry name" value="YVTN repeat-like/Quinoprotein amine dehydrogenase"/>
    <property type="match status" value="2"/>
</dbReference>
<name>A0ABM1B5Z7_LIMPO</name>
<dbReference type="CDD" id="cd00200">
    <property type="entry name" value="WD40"/>
    <property type="match status" value="1"/>
</dbReference>
<dbReference type="Pfam" id="PF00400">
    <property type="entry name" value="WD40"/>
    <property type="match status" value="5"/>
</dbReference>
<keyword evidence="6" id="KW-0539">Nucleus</keyword>
<organism evidence="10 11">
    <name type="scientific">Limulus polyphemus</name>
    <name type="common">Atlantic horseshoe crab</name>
    <dbReference type="NCBI Taxonomy" id="6850"/>
    <lineage>
        <taxon>Eukaryota</taxon>
        <taxon>Metazoa</taxon>
        <taxon>Ecdysozoa</taxon>
        <taxon>Arthropoda</taxon>
        <taxon>Chelicerata</taxon>
        <taxon>Merostomata</taxon>
        <taxon>Xiphosura</taxon>
        <taxon>Limulidae</taxon>
        <taxon>Limulus</taxon>
    </lineage>
</organism>
<accession>A0ABM1B5Z7</accession>
<evidence type="ECO:0000256" key="5">
    <source>
        <dbReference type="ARBA" id="ARBA00022737"/>
    </source>
</evidence>
<dbReference type="InterPro" id="IPR018983">
    <property type="entry name" value="U3_snoRNA-assocProt_15_C"/>
</dbReference>
<keyword evidence="4 8" id="KW-0853">WD repeat</keyword>
<sequence>MTDFKRTEVELKPRGKTKVTAETLYWKNFGSPIAVKDYGAIDYVDFSQEQPYNLAVTSSSKIQIYSSVNAQVNRTLSRFRQRAFGGKFRRDGRLLIAGDEEGDVRLFDTQTKSLLRIFKGHKGPVHRCFFGSSETQVISFSDDMSVCLWDIPSETRLQCIQQHKDYVRAGGMSLLSQDVVVSGSYDHTVKVFDLRNNNCVFSFDHGFPVESLLLFPSGTSVVSAGGTSVKIWDLLNGKILCDLREHHKTVTCLSFARDQGCILSGSLDKHVKVFESGIYKVVHTLDYPSPVLSLAVSPNDMVIATGMADGLLYIQNKKESVEEQNRNLKINKKNKMHYKYRVYNQYKPEESDITVINDEHKKLPRYDHYLRTFQVSKALDCVLRKYVQERKPEITIAVIQELIRRGSLRAAVAGREGKSMVSLFRFVSKYLHDSRFQAILMDVAFILIEIYAQKLGESEQLQQQFNNLKSAIDQEIKILHIFMKIRGTISAVRAGIYFNKNPDICSSTDTLIPNIIPR</sequence>
<dbReference type="InterPro" id="IPR001680">
    <property type="entry name" value="WD40_rpt"/>
</dbReference>
<evidence type="ECO:0000256" key="1">
    <source>
        <dbReference type="ARBA" id="ARBA00004604"/>
    </source>
</evidence>
<evidence type="ECO:0000256" key="3">
    <source>
        <dbReference type="ARBA" id="ARBA00022552"/>
    </source>
</evidence>
<evidence type="ECO:0000256" key="8">
    <source>
        <dbReference type="PROSITE-ProRule" id="PRU00221"/>
    </source>
</evidence>
<comment type="function">
    <text evidence="7">Ribosome biogenesis factor. Involved in nucleolar processing of pre-18S ribosomal RNA. Required for optimal pre-ribosomal RNA transcription by RNA polymerase I. Part of the small subunit (SSU) processome, first precursor of the small eukaryotic ribosomal subunit. During the assembly of the SSU processome in the nucleolus, many ribosome biogenesis factors, an RNA chaperone and ribosomal proteins associate with the nascent pre-rRNA and work in concert to generate RNA folding, modifications, rearrangements and cleavage as well as targeted degradation of pre-ribosomal RNA by the RNA exosome.</text>
</comment>
<dbReference type="Proteomes" id="UP000694941">
    <property type="component" value="Unplaced"/>
</dbReference>
<feature type="domain" description="U3 small nucleolar RNA-associated protein 15 C-terminal" evidence="9">
    <location>
        <begin position="345"/>
        <end position="490"/>
    </location>
</feature>
<dbReference type="InterPro" id="IPR015943">
    <property type="entry name" value="WD40/YVTN_repeat-like_dom_sf"/>
</dbReference>
<keyword evidence="10" id="KW-1185">Reference proteome</keyword>
<dbReference type="SUPFAM" id="SSF50978">
    <property type="entry name" value="WD40 repeat-like"/>
    <property type="match status" value="1"/>
</dbReference>
<evidence type="ECO:0000313" key="10">
    <source>
        <dbReference type="Proteomes" id="UP000694941"/>
    </source>
</evidence>
<dbReference type="RefSeq" id="XP_013775504.1">
    <property type="nucleotide sequence ID" value="XM_013920050.2"/>
</dbReference>
<evidence type="ECO:0000256" key="6">
    <source>
        <dbReference type="ARBA" id="ARBA00023242"/>
    </source>
</evidence>
<dbReference type="InterPro" id="IPR036322">
    <property type="entry name" value="WD40_repeat_dom_sf"/>
</dbReference>
<dbReference type="SMART" id="SM00320">
    <property type="entry name" value="WD40"/>
    <property type="match status" value="6"/>
</dbReference>
<evidence type="ECO:0000256" key="7">
    <source>
        <dbReference type="ARBA" id="ARBA00045437"/>
    </source>
</evidence>
<proteinExistence type="predicted"/>
<dbReference type="PANTHER" id="PTHR19924">
    <property type="entry name" value="UTP15 U3 SMALL NUCLEOLAR RNA-ASSOCIATED PROTEIN 15 FAMILY MEMBER"/>
    <property type="match status" value="1"/>
</dbReference>
<dbReference type="GeneID" id="106460358"/>
<reference evidence="11" key="1">
    <citation type="submission" date="2025-08" db="UniProtKB">
        <authorList>
            <consortium name="RefSeq"/>
        </authorList>
    </citation>
    <scope>IDENTIFICATION</scope>
    <source>
        <tissue evidence="11">Muscle</tissue>
    </source>
</reference>
<evidence type="ECO:0000259" key="9">
    <source>
        <dbReference type="Pfam" id="PF09384"/>
    </source>
</evidence>
<evidence type="ECO:0000256" key="2">
    <source>
        <dbReference type="ARBA" id="ARBA00018260"/>
    </source>
</evidence>
<protein>
    <recommendedName>
        <fullName evidence="2">U3 small nucleolar RNA-associated protein 15 homolog</fullName>
    </recommendedName>
</protein>
<dbReference type="PANTHER" id="PTHR19924:SF26">
    <property type="entry name" value="U3 SMALL NUCLEOLAR RNA-ASSOCIATED PROTEIN 15 HOMOLOG"/>
    <property type="match status" value="1"/>
</dbReference>
<keyword evidence="3" id="KW-0698">rRNA processing</keyword>
<evidence type="ECO:0000313" key="11">
    <source>
        <dbReference type="RefSeq" id="XP_013775504.1"/>
    </source>
</evidence>